<dbReference type="Pfam" id="PF08852">
    <property type="entry name" value="DUF1822"/>
    <property type="match status" value="1"/>
</dbReference>
<evidence type="ECO:0000313" key="1">
    <source>
        <dbReference type="EMBL" id="MBD2199966.1"/>
    </source>
</evidence>
<gene>
    <name evidence="1" type="ORF">H6G24_31605</name>
</gene>
<comment type="caution">
    <text evidence="1">The sequence shown here is derived from an EMBL/GenBank/DDBJ whole genome shotgun (WGS) entry which is preliminary data.</text>
</comment>
<accession>A0ABR8AJ16</accession>
<dbReference type="EMBL" id="JACJQH010000072">
    <property type="protein sequence ID" value="MBD2199966.1"/>
    <property type="molecule type" value="Genomic_DNA"/>
</dbReference>
<dbReference type="Proteomes" id="UP000658514">
    <property type="component" value="Unassembled WGS sequence"/>
</dbReference>
<reference evidence="1 2" key="1">
    <citation type="journal article" date="2020" name="ISME J.">
        <title>Comparative genomics reveals insights into cyanobacterial evolution and habitat adaptation.</title>
        <authorList>
            <person name="Chen M.Y."/>
            <person name="Teng W.K."/>
            <person name="Zhao L."/>
            <person name="Hu C.X."/>
            <person name="Zhou Y.K."/>
            <person name="Han B.P."/>
            <person name="Song L.R."/>
            <person name="Shu W.S."/>
        </authorList>
    </citation>
    <scope>NUCLEOTIDE SEQUENCE [LARGE SCALE GENOMIC DNA]</scope>
    <source>
        <strain evidence="1 2">FACHB-288</strain>
    </source>
</reference>
<evidence type="ECO:0000313" key="2">
    <source>
        <dbReference type="Proteomes" id="UP000658514"/>
    </source>
</evidence>
<name>A0ABR8AJ16_9CYAN</name>
<protein>
    <submittedName>
        <fullName evidence="1">DUF1822 family protein</fullName>
    </submittedName>
</protein>
<dbReference type="RefSeq" id="WP_190550189.1">
    <property type="nucleotide sequence ID" value="NZ_CAWPNO010000109.1"/>
</dbReference>
<proteinExistence type="predicted"/>
<sequence length="396" mass="44898">MSFKFAQPQEWWLDVPPLTRTESWEQSQQHATPNSRWNAYINQICLKAVLARIQANNTPEASIWLNDAQMPALWEVVNGSAITIGATRLVLIPTEAIDDGELEVPQEWVDIPNWVGDYYIAVQIRPESEWLRVWGYTTHHQLKTTGTYDASDRTYCIDAEDLTDDMDSLWVRCQFYPDLQTRVDISPLTELSTIQTENLIQRLGNPEMIFPRLQVPFSTWGALLSNNNSRQKLYAMRLGITNKVTELTRLSEWLRGNFAPVWQTIQDTLTDQQIATAWRGSNTRSLTNQNSVFDVNRVKVLDFGSPVNQEQVALLIGVSATNDTEVTIGVNICPTDNADLPHEVQVRLLDEDGNEIAQASANVTQTIQLQFAGQQGEKFSIEITCGDKSMTEYFVI</sequence>
<dbReference type="InterPro" id="IPR014951">
    <property type="entry name" value="DUF1822"/>
</dbReference>
<keyword evidence="2" id="KW-1185">Reference proteome</keyword>
<organism evidence="1 2">
    <name type="scientific">Calothrix parietina FACHB-288</name>
    <dbReference type="NCBI Taxonomy" id="2692896"/>
    <lineage>
        <taxon>Bacteria</taxon>
        <taxon>Bacillati</taxon>
        <taxon>Cyanobacteriota</taxon>
        <taxon>Cyanophyceae</taxon>
        <taxon>Nostocales</taxon>
        <taxon>Calotrichaceae</taxon>
        <taxon>Calothrix</taxon>
    </lineage>
</organism>